<feature type="transmembrane region" description="Helical" evidence="1">
    <location>
        <begin position="219"/>
        <end position="236"/>
    </location>
</feature>
<evidence type="ECO:0000313" key="3">
    <source>
        <dbReference type="Proteomes" id="UP000009096"/>
    </source>
</evidence>
<organism evidence="2 3">
    <name type="scientific">Gibberella moniliformis (strain M3125 / FGSC 7600)</name>
    <name type="common">Maize ear and stalk rot fungus</name>
    <name type="synonym">Fusarium verticillioides</name>
    <dbReference type="NCBI Taxonomy" id="334819"/>
    <lineage>
        <taxon>Eukaryota</taxon>
        <taxon>Fungi</taxon>
        <taxon>Dikarya</taxon>
        <taxon>Ascomycota</taxon>
        <taxon>Pezizomycotina</taxon>
        <taxon>Sordariomycetes</taxon>
        <taxon>Hypocreomycetidae</taxon>
        <taxon>Hypocreales</taxon>
        <taxon>Nectriaceae</taxon>
        <taxon>Fusarium</taxon>
        <taxon>Fusarium fujikuroi species complex</taxon>
    </lineage>
</organism>
<proteinExistence type="predicted"/>
<feature type="transmembrane region" description="Helical" evidence="1">
    <location>
        <begin position="144"/>
        <end position="171"/>
    </location>
</feature>
<dbReference type="KEGG" id="fvr:FVEG_14947"/>
<reference evidence="2 3" key="1">
    <citation type="journal article" date="2010" name="Nature">
        <title>Comparative genomics reveals mobile pathogenicity chromosomes in Fusarium.</title>
        <authorList>
            <person name="Ma L.J."/>
            <person name="van der Does H.C."/>
            <person name="Borkovich K.A."/>
            <person name="Coleman J.J."/>
            <person name="Daboussi M.J."/>
            <person name="Di Pietro A."/>
            <person name="Dufresne M."/>
            <person name="Freitag M."/>
            <person name="Grabherr M."/>
            <person name="Henrissat B."/>
            <person name="Houterman P.M."/>
            <person name="Kang S."/>
            <person name="Shim W.B."/>
            <person name="Woloshuk C."/>
            <person name="Xie X."/>
            <person name="Xu J.R."/>
            <person name="Antoniw J."/>
            <person name="Baker S.E."/>
            <person name="Bluhm B.H."/>
            <person name="Breakspear A."/>
            <person name="Brown D.W."/>
            <person name="Butchko R.A."/>
            <person name="Chapman S."/>
            <person name="Coulson R."/>
            <person name="Coutinho P.M."/>
            <person name="Danchin E.G."/>
            <person name="Diener A."/>
            <person name="Gale L.R."/>
            <person name="Gardiner D.M."/>
            <person name="Goff S."/>
            <person name="Hammond-Kosack K.E."/>
            <person name="Hilburn K."/>
            <person name="Hua-Van A."/>
            <person name="Jonkers W."/>
            <person name="Kazan K."/>
            <person name="Kodira C.D."/>
            <person name="Koehrsen M."/>
            <person name="Kumar L."/>
            <person name="Lee Y.H."/>
            <person name="Li L."/>
            <person name="Manners J.M."/>
            <person name="Miranda-Saavedra D."/>
            <person name="Mukherjee M."/>
            <person name="Park G."/>
            <person name="Park J."/>
            <person name="Park S.Y."/>
            <person name="Proctor R.H."/>
            <person name="Regev A."/>
            <person name="Ruiz-Roldan M.C."/>
            <person name="Sain D."/>
            <person name="Sakthikumar S."/>
            <person name="Sykes S."/>
            <person name="Schwartz D.C."/>
            <person name="Turgeon B.G."/>
            <person name="Wapinski I."/>
            <person name="Yoder O."/>
            <person name="Young S."/>
            <person name="Zeng Q."/>
            <person name="Zhou S."/>
            <person name="Galagan J."/>
            <person name="Cuomo C.A."/>
            <person name="Kistler H.C."/>
            <person name="Rep M."/>
        </authorList>
    </citation>
    <scope>NUCLEOTIDE SEQUENCE [LARGE SCALE GENOMIC DNA]</scope>
    <source>
        <strain evidence="3">M3125 / FGSC 7600</strain>
    </source>
</reference>
<sequence>MGVCWPAMVSFKDFLLRNRLVAARAVTRLLETATATVGDPVTIPVVARLPLSTRKHQEAAIGRRLSPAWQYSDGFGSALWPARMGACSRNTRGRNHTQDDLQAVEMLHSNPKDIPEPNSLLGNLSHEELSATLFFPLLPPRFGFYFLFVFYCFAPLFFTLHWGAAIYILIYPICCQRIMTTRYDLDAILHFYGRHFLLLVTIWCPFSPRGTMLLRHIRLALLPLTFLVVCWTLSHVA</sequence>
<name>W7LH58_GIBM7</name>
<keyword evidence="1" id="KW-1133">Transmembrane helix</keyword>
<dbReference type="OrthoDB" id="4966150at2759"/>
<keyword evidence="3" id="KW-1185">Reference proteome</keyword>
<dbReference type="RefSeq" id="XP_018744939.1">
    <property type="nucleotide sequence ID" value="XM_018903985.1"/>
</dbReference>
<evidence type="ECO:0000313" key="2">
    <source>
        <dbReference type="EMBL" id="EWG38748.1"/>
    </source>
</evidence>
<dbReference type="EMBL" id="DS022243">
    <property type="protein sequence ID" value="EWG38748.1"/>
    <property type="molecule type" value="Genomic_DNA"/>
</dbReference>
<accession>W7LH58</accession>
<dbReference type="EMBL" id="CM000583">
    <property type="protein sequence ID" value="EWG38748.1"/>
    <property type="molecule type" value="Genomic_DNA"/>
</dbReference>
<dbReference type="Proteomes" id="UP000009096">
    <property type="component" value="Chromosome 6"/>
</dbReference>
<keyword evidence="1" id="KW-0472">Membrane</keyword>
<gene>
    <name evidence="2" type="ORF">FVEG_14947</name>
</gene>
<evidence type="ECO:0000256" key="1">
    <source>
        <dbReference type="SAM" id="Phobius"/>
    </source>
</evidence>
<protein>
    <submittedName>
        <fullName evidence="2">Uncharacterized protein</fullName>
    </submittedName>
</protein>
<keyword evidence="1" id="KW-0812">Transmembrane</keyword>
<dbReference type="GeneID" id="30071823"/>
<dbReference type="VEuPathDB" id="FungiDB:FVEG_14947"/>
<dbReference type="AlphaFoldDB" id="W7LH58"/>